<feature type="compositionally biased region" description="Polar residues" evidence="1">
    <location>
        <begin position="55"/>
        <end position="76"/>
    </location>
</feature>
<dbReference type="KEGG" id="caua:113098882"/>
<evidence type="ECO:0000313" key="5">
    <source>
        <dbReference type="RefSeq" id="XP_026119715.1"/>
    </source>
</evidence>
<dbReference type="AlphaFoldDB" id="A0A6P6PH40"/>
<feature type="domain" description="HAT C-terminal dimerisation" evidence="2">
    <location>
        <begin position="251"/>
        <end position="330"/>
    </location>
</feature>
<feature type="region of interest" description="Disordered" evidence="1">
    <location>
        <begin position="1"/>
        <end position="156"/>
    </location>
</feature>
<evidence type="ECO:0000259" key="2">
    <source>
        <dbReference type="Pfam" id="PF05699"/>
    </source>
</evidence>
<dbReference type="Pfam" id="PF05699">
    <property type="entry name" value="Dimer_Tnp_hAT"/>
    <property type="match status" value="1"/>
</dbReference>
<dbReference type="RefSeq" id="XP_026119715.1">
    <property type="nucleotide sequence ID" value="XM_026263930.1"/>
</dbReference>
<dbReference type="SUPFAM" id="SSF53098">
    <property type="entry name" value="Ribonuclease H-like"/>
    <property type="match status" value="1"/>
</dbReference>
<gene>
    <name evidence="4 5" type="primary">LOC113098882</name>
</gene>
<organism evidence="3 5">
    <name type="scientific">Carassius auratus</name>
    <name type="common">Goldfish</name>
    <dbReference type="NCBI Taxonomy" id="7957"/>
    <lineage>
        <taxon>Eukaryota</taxon>
        <taxon>Metazoa</taxon>
        <taxon>Chordata</taxon>
        <taxon>Craniata</taxon>
        <taxon>Vertebrata</taxon>
        <taxon>Euteleostomi</taxon>
        <taxon>Actinopterygii</taxon>
        <taxon>Neopterygii</taxon>
        <taxon>Teleostei</taxon>
        <taxon>Ostariophysi</taxon>
        <taxon>Cypriniformes</taxon>
        <taxon>Cyprinidae</taxon>
        <taxon>Cyprininae</taxon>
        <taxon>Carassius</taxon>
    </lineage>
</organism>
<evidence type="ECO:0000256" key="1">
    <source>
        <dbReference type="SAM" id="MobiDB-lite"/>
    </source>
</evidence>
<dbReference type="GeneID" id="113098882"/>
<feature type="compositionally biased region" description="Low complexity" evidence="1">
    <location>
        <begin position="80"/>
        <end position="94"/>
    </location>
</feature>
<reference evidence="4 5" key="1">
    <citation type="submission" date="2025-04" db="UniProtKB">
        <authorList>
            <consortium name="RefSeq"/>
        </authorList>
    </citation>
    <scope>IDENTIFICATION</scope>
    <source>
        <strain evidence="4 5">Wakin</strain>
        <tissue evidence="4 5">Muscle</tissue>
    </source>
</reference>
<dbReference type="InterPro" id="IPR008906">
    <property type="entry name" value="HATC_C_dom"/>
</dbReference>
<dbReference type="PANTHER" id="PTHR45749">
    <property type="match status" value="1"/>
</dbReference>
<dbReference type="RefSeq" id="XP_026119714.1">
    <property type="nucleotide sequence ID" value="XM_026263929.1"/>
</dbReference>
<feature type="compositionally biased region" description="Basic and acidic residues" evidence="1">
    <location>
        <begin position="140"/>
        <end position="149"/>
    </location>
</feature>
<feature type="compositionally biased region" description="Polar residues" evidence="1">
    <location>
        <begin position="102"/>
        <end position="130"/>
    </location>
</feature>
<proteinExistence type="predicted"/>
<dbReference type="Proteomes" id="UP000515129">
    <property type="component" value="Unplaced"/>
</dbReference>
<dbReference type="OrthoDB" id="1750591at2759"/>
<protein>
    <submittedName>
        <fullName evidence="4 5">Uncharacterized protein LOC113098882</fullName>
    </submittedName>
</protein>
<evidence type="ECO:0000313" key="3">
    <source>
        <dbReference type="Proteomes" id="UP000515129"/>
    </source>
</evidence>
<evidence type="ECO:0000313" key="4">
    <source>
        <dbReference type="RefSeq" id="XP_026119714.1"/>
    </source>
</evidence>
<accession>A0A6P6PH40</accession>
<keyword evidence="3" id="KW-1185">Reference proteome</keyword>
<sequence length="354" mass="39291">MSPSINVYNIHDKMKRNYPSGHEKRKKKKTYESELREQQSGAMLKFVSRGDAGPSASTSTDSVDTHPASASTSTDPEQPASANTAQQSSTSTNTDPGEVQAVSASSSTNPIQPTSANTVQTSSESRNTVTDPGEVQAASVREKEKEKRLRNSKRHFSYEAPDEPMTDALKNLEVNFFNIVVDSAVTSMDERFETLNQVKSKYGVLLNFSTASQMSSESLKAHCMEVQNTLTFRDDYDISGMDLAHEIQNLPDLPSDKMTAFELLSFLCEKNLEELYPNLWIALRIAVTLPVTVASSERSFSKLKLIKSYLRSSMSQERLSGLAIMSINHDVGKHLSYDDIIDDFASRKCRKGIF</sequence>
<name>A0A6P6PH40_CARAU</name>
<dbReference type="InterPro" id="IPR012337">
    <property type="entry name" value="RNaseH-like_sf"/>
</dbReference>
<dbReference type="PANTHER" id="PTHR45749:SF35">
    <property type="entry name" value="AC-LIKE TRANSPOSASE-RELATED"/>
    <property type="match status" value="1"/>
</dbReference>
<dbReference type="GO" id="GO:0046983">
    <property type="term" value="F:protein dimerization activity"/>
    <property type="evidence" value="ECO:0007669"/>
    <property type="project" value="InterPro"/>
</dbReference>